<organism evidence="2 3">
    <name type="scientific">Bodo saltans</name>
    <name type="common">Flagellated protozoan</name>
    <dbReference type="NCBI Taxonomy" id="75058"/>
    <lineage>
        <taxon>Eukaryota</taxon>
        <taxon>Discoba</taxon>
        <taxon>Euglenozoa</taxon>
        <taxon>Kinetoplastea</taxon>
        <taxon>Metakinetoplastina</taxon>
        <taxon>Eubodonida</taxon>
        <taxon>Bodonidae</taxon>
        <taxon>Bodo</taxon>
    </lineage>
</organism>
<gene>
    <name evidence="2" type="ORF">BSAL_21370</name>
</gene>
<feature type="compositionally biased region" description="Basic and acidic residues" evidence="1">
    <location>
        <begin position="432"/>
        <end position="444"/>
    </location>
</feature>
<dbReference type="VEuPathDB" id="TriTrypDB:BSAL_21370"/>
<dbReference type="Proteomes" id="UP000051952">
    <property type="component" value="Unassembled WGS sequence"/>
</dbReference>
<keyword evidence="3" id="KW-1185">Reference proteome</keyword>
<evidence type="ECO:0000313" key="3">
    <source>
        <dbReference type="Proteomes" id="UP000051952"/>
    </source>
</evidence>
<feature type="compositionally biased region" description="Polar residues" evidence="1">
    <location>
        <begin position="350"/>
        <end position="363"/>
    </location>
</feature>
<feature type="compositionally biased region" description="Pro residues" evidence="1">
    <location>
        <begin position="673"/>
        <end position="691"/>
    </location>
</feature>
<dbReference type="EMBL" id="CYKH01001741">
    <property type="protein sequence ID" value="CUI14956.1"/>
    <property type="molecule type" value="Genomic_DNA"/>
</dbReference>
<reference evidence="3" key="1">
    <citation type="submission" date="2015-09" db="EMBL/GenBank/DDBJ databases">
        <authorList>
            <consortium name="Pathogen Informatics"/>
        </authorList>
    </citation>
    <scope>NUCLEOTIDE SEQUENCE [LARGE SCALE GENOMIC DNA]</scope>
    <source>
        <strain evidence="3">Lake Konstanz</strain>
    </source>
</reference>
<dbReference type="AlphaFoldDB" id="A0A0S4KII5"/>
<feature type="region of interest" description="Disordered" evidence="1">
    <location>
        <begin position="300"/>
        <end position="535"/>
    </location>
</feature>
<feature type="compositionally biased region" description="Low complexity" evidence="1">
    <location>
        <begin position="457"/>
        <end position="467"/>
    </location>
</feature>
<accession>A0A0S4KII5</accession>
<protein>
    <submittedName>
        <fullName evidence="2">Uncharacterized protein</fullName>
    </submittedName>
</protein>
<evidence type="ECO:0000313" key="2">
    <source>
        <dbReference type="EMBL" id="CUI14956.1"/>
    </source>
</evidence>
<feature type="compositionally biased region" description="Pro residues" evidence="1">
    <location>
        <begin position="498"/>
        <end position="508"/>
    </location>
</feature>
<proteinExistence type="predicted"/>
<feature type="compositionally biased region" description="Basic and acidic residues" evidence="1">
    <location>
        <begin position="319"/>
        <end position="347"/>
    </location>
</feature>
<feature type="region of interest" description="Disordered" evidence="1">
    <location>
        <begin position="666"/>
        <end position="691"/>
    </location>
</feature>
<name>A0A0S4KII5_BODSA</name>
<evidence type="ECO:0000256" key="1">
    <source>
        <dbReference type="SAM" id="MobiDB-lite"/>
    </source>
</evidence>
<sequence>MNHAASASVNNADHASVANSSTNAESFNLDTILLKATARHIATEKAAEERTAAAVAAAIREREAAVDAVFYTEGNIRGYVHGVESQERRVMMKQCTKALAHLQYAARQRLDDDESLQRNVLSNEEATEYSSHASAIRGELSLLKAAHELHTAMMDLERNENNVRVTVTVAELREWCVLRDLSDELLEDIDEDCAQQQGEPNAPGAAPVSPGIPASSIVINEEFHRATLEEALRALFISEANVRYTVAMERQRDVTALADIMESMLEDISSHPAPTAVKQDAALNEGHDETAACDNDATTEATTAADGNGPSEAAAPTDHYTRDDHDDEGRADVAEVPAREATDEVRGDTSAPSDETAPENNGASEAAANTDGIDTLESPPIVPQTEDPARATGEPSSVEENRGVGAAPQGDDHVMDEAAPNDDYVDGAVGVDHADERTQTRDEAANDVELLGDENVEQSGQEQPQPESGEEEPSRAGGVAARVDEEDVEVERRLHFVPPTPPAAPPLQQPTSTMEESPQPVRRAATQPSPLVSSGQAYPRYIRPAKLYKQSPPQPPPDDTEVVAALLQQVSVGPPPIPSMELPSWFLDDEEAARANVHEEWVLETRILAEGLNCYVALEYDWVLAGWRRVVRNDEDMFKRQGHLPTDFRSPQKELFHDRLGVLERSASAGQSPCPPSPIRPVPPSARPNNRPPVIIPTPPPPARVVFPQRAVNDSLLQSLLFHESTGRRLSEQDYDREFHALQHGYEEGLHRTLDWSRGWCATENMRVPPKPSSTQERHLPKIYRLGTDPKAAPLSSGRPPADKFLTPGRRVVASDVAQTVLKLPVPKELLLRPTTADAAHRAIHQ</sequence>
<feature type="compositionally biased region" description="Polar residues" evidence="1">
    <location>
        <begin position="526"/>
        <end position="535"/>
    </location>
</feature>